<evidence type="ECO:0000313" key="2">
    <source>
        <dbReference type="Proteomes" id="UP001241758"/>
    </source>
</evidence>
<reference evidence="1 2" key="1">
    <citation type="submission" date="2023-05" db="EMBL/GenBank/DDBJ databases">
        <title>Actinoplanes sp. NEAU-A12 genome sequencing.</title>
        <authorList>
            <person name="Wang Z.-S."/>
        </authorList>
    </citation>
    <scope>NUCLEOTIDE SEQUENCE [LARGE SCALE GENOMIC DNA]</scope>
    <source>
        <strain evidence="1 2">NEAU-A12</strain>
    </source>
</reference>
<dbReference type="RefSeq" id="WP_282763489.1">
    <property type="nucleotide sequence ID" value="NZ_JASCTH010000019.1"/>
</dbReference>
<dbReference type="Proteomes" id="UP001241758">
    <property type="component" value="Unassembled WGS sequence"/>
</dbReference>
<protein>
    <submittedName>
        <fullName evidence="1">Uncharacterized protein</fullName>
    </submittedName>
</protein>
<dbReference type="PROSITE" id="PS51257">
    <property type="entry name" value="PROKAR_LIPOPROTEIN"/>
    <property type="match status" value="1"/>
</dbReference>
<sequence length="128" mass="12929">MHVPFSRLGSVVLTVGLAGGCASSEPRETEPPVPLSTLPAVSGPIPGAVALPWQLEGSEPPGRQLLVVVPGADCRTPTGAEVTSTSETVTVTVWGTARSPCPSGGRHNAIVGVGLPEPLNGRRLVHGG</sequence>
<name>A0ABT6WRS8_9ACTN</name>
<dbReference type="EMBL" id="JASCTH010000019">
    <property type="protein sequence ID" value="MDI6102453.1"/>
    <property type="molecule type" value="Genomic_DNA"/>
</dbReference>
<organism evidence="1 2">
    <name type="scientific">Actinoplanes sandaracinus</name>
    <dbReference type="NCBI Taxonomy" id="3045177"/>
    <lineage>
        <taxon>Bacteria</taxon>
        <taxon>Bacillati</taxon>
        <taxon>Actinomycetota</taxon>
        <taxon>Actinomycetes</taxon>
        <taxon>Micromonosporales</taxon>
        <taxon>Micromonosporaceae</taxon>
        <taxon>Actinoplanes</taxon>
    </lineage>
</organism>
<comment type="caution">
    <text evidence="1">The sequence shown here is derived from an EMBL/GenBank/DDBJ whole genome shotgun (WGS) entry which is preliminary data.</text>
</comment>
<accession>A0ABT6WRS8</accession>
<gene>
    <name evidence="1" type="ORF">QLQ12_27920</name>
</gene>
<proteinExistence type="predicted"/>
<evidence type="ECO:0000313" key="1">
    <source>
        <dbReference type="EMBL" id="MDI6102453.1"/>
    </source>
</evidence>
<keyword evidence="2" id="KW-1185">Reference proteome</keyword>